<evidence type="ECO:0000256" key="1">
    <source>
        <dbReference type="SAM" id="MobiDB-lite"/>
    </source>
</evidence>
<dbReference type="InterPro" id="IPR011990">
    <property type="entry name" value="TPR-like_helical_dom_sf"/>
</dbReference>
<dbReference type="Pfam" id="PF06552">
    <property type="entry name" value="TOM20_plant"/>
    <property type="match status" value="1"/>
</dbReference>
<feature type="region of interest" description="Disordered" evidence="1">
    <location>
        <begin position="257"/>
        <end position="279"/>
    </location>
</feature>
<comment type="caution">
    <text evidence="2">The sequence shown here is derived from an EMBL/GenBank/DDBJ whole genome shotgun (WGS) entry which is preliminary data.</text>
</comment>
<proteinExistence type="predicted"/>
<protein>
    <recommendedName>
        <fullName evidence="4">Sel1 repeat family protein</fullName>
    </recommendedName>
</protein>
<dbReference type="NCBIfam" id="NF047558">
    <property type="entry name" value="TPR_END_plus"/>
    <property type="match status" value="1"/>
</dbReference>
<reference evidence="2 3" key="1">
    <citation type="journal article" date="2019" name="Antonie Van Leeuwenhoek">
        <title>Description of 'Ca. Methylobacter oryzae' KRF1, a novel species from the environmentally important Methylobacter clade 2.</title>
        <authorList>
            <person name="Khatri K."/>
            <person name="Mohite J.A."/>
            <person name="Pandit P.S."/>
            <person name="Bahulikar R."/>
            <person name="Rahalkar M.C."/>
        </authorList>
    </citation>
    <scope>NUCLEOTIDE SEQUENCE [LARGE SCALE GENOMIC DNA]</scope>
    <source>
        <strain evidence="2 3">KRF1</strain>
    </source>
</reference>
<name>A0ABY3CD87_9GAMM</name>
<organism evidence="2 3">
    <name type="scientific">Candidatus Methylobacter oryzae</name>
    <dbReference type="NCBI Taxonomy" id="2497749"/>
    <lineage>
        <taxon>Bacteria</taxon>
        <taxon>Pseudomonadati</taxon>
        <taxon>Pseudomonadota</taxon>
        <taxon>Gammaproteobacteria</taxon>
        <taxon>Methylococcales</taxon>
        <taxon>Methylococcaceae</taxon>
        <taxon>Methylobacter</taxon>
    </lineage>
</organism>
<evidence type="ECO:0008006" key="4">
    <source>
        <dbReference type="Google" id="ProtNLM"/>
    </source>
</evidence>
<keyword evidence="3" id="KW-1185">Reference proteome</keyword>
<evidence type="ECO:0000313" key="2">
    <source>
        <dbReference type="EMBL" id="TRX00493.1"/>
    </source>
</evidence>
<sequence>MSFFESISKKAKLNAAIKQTAEARNIGGHAADQLFKKVYQDYAEVVANEPLIAEALYNWGLALLHQARSKSGELAANIYQDAIAKFSFCLTIEQAYLAAALDGGFAYMELARIKRVKPDDSLYEMAKSYFEKANSIQAGAASYNLACIYALRNEKEACHNALEVSKNKGYLPIAADILADPDLESIRNHDWFVDFMESLNKKPEAVIEEAAVNENAADAPVIETAEVENVTANEEPVKDEADVTPFKAAADYTVAGDEGAPLNENADVAVESDEAVVKN</sequence>
<evidence type="ECO:0000313" key="3">
    <source>
        <dbReference type="Proteomes" id="UP000733744"/>
    </source>
</evidence>
<dbReference type="Proteomes" id="UP000733744">
    <property type="component" value="Unassembled WGS sequence"/>
</dbReference>
<accession>A0ABY3CD87</accession>
<dbReference type="SUPFAM" id="SSF48452">
    <property type="entry name" value="TPR-like"/>
    <property type="match status" value="1"/>
</dbReference>
<dbReference type="Gene3D" id="1.25.40.10">
    <property type="entry name" value="Tetratricopeptide repeat domain"/>
    <property type="match status" value="1"/>
</dbReference>
<feature type="compositionally biased region" description="Acidic residues" evidence="1">
    <location>
        <begin position="270"/>
        <end position="279"/>
    </location>
</feature>
<gene>
    <name evidence="2" type="ORF">EKO24_005785</name>
</gene>
<dbReference type="EMBL" id="RYFG02000026">
    <property type="protein sequence ID" value="TRX00493.1"/>
    <property type="molecule type" value="Genomic_DNA"/>
</dbReference>